<protein>
    <submittedName>
        <fullName evidence="2">Alpha/beta hydrolase</fullName>
    </submittedName>
</protein>
<reference evidence="2" key="2">
    <citation type="submission" date="2020-09" db="EMBL/GenBank/DDBJ databases">
        <authorList>
            <person name="Sun Q."/>
            <person name="Ohkuma M."/>
        </authorList>
    </citation>
    <scope>NUCLEOTIDE SEQUENCE</scope>
    <source>
        <strain evidence="2">JCM 4234</strain>
    </source>
</reference>
<dbReference type="Gene3D" id="3.40.50.1820">
    <property type="entry name" value="alpha/beta hydrolase"/>
    <property type="match status" value="1"/>
</dbReference>
<evidence type="ECO:0000259" key="1">
    <source>
        <dbReference type="Pfam" id="PF00561"/>
    </source>
</evidence>
<dbReference type="SUPFAM" id="SSF53474">
    <property type="entry name" value="alpha/beta-Hydrolases"/>
    <property type="match status" value="1"/>
</dbReference>
<dbReference type="EMBL" id="BMSL01000019">
    <property type="protein sequence ID" value="GGS55410.1"/>
    <property type="molecule type" value="Genomic_DNA"/>
</dbReference>
<comment type="caution">
    <text evidence="2">The sequence shown here is derived from an EMBL/GenBank/DDBJ whole genome shotgun (WGS) entry which is preliminary data.</text>
</comment>
<dbReference type="GO" id="GO:0046464">
    <property type="term" value="P:acylglycerol catabolic process"/>
    <property type="evidence" value="ECO:0007669"/>
    <property type="project" value="TreeGrafter"/>
</dbReference>
<dbReference type="Proteomes" id="UP000653493">
    <property type="component" value="Unassembled WGS sequence"/>
</dbReference>
<dbReference type="PRINTS" id="PR00111">
    <property type="entry name" value="ABHYDROLASE"/>
</dbReference>
<dbReference type="Pfam" id="PF00561">
    <property type="entry name" value="Abhydrolase_1"/>
    <property type="match status" value="1"/>
</dbReference>
<keyword evidence="3" id="KW-1185">Reference proteome</keyword>
<evidence type="ECO:0000313" key="2">
    <source>
        <dbReference type="EMBL" id="GGS55410.1"/>
    </source>
</evidence>
<dbReference type="PANTHER" id="PTHR43798:SF5">
    <property type="entry name" value="MONOACYLGLYCEROL LIPASE ABHD6"/>
    <property type="match status" value="1"/>
</dbReference>
<dbReference type="GO" id="GO:0047372">
    <property type="term" value="F:monoacylglycerol lipase activity"/>
    <property type="evidence" value="ECO:0007669"/>
    <property type="project" value="TreeGrafter"/>
</dbReference>
<sequence length="277" mass="30846">MYIDVPNRVVHAANGVSYAYRRYGPSNRPPLVLLQHFRGTLESWDPALVDLLAARRDVITFDNTGIGLSTGRTPRTVREMAVDALSFLTALGLERVDLLGHSMGGFVAQEIALIRPGLLRRLVLAATAPRGAAGTHGWSDDIVAHVHSDHLGVQGYLYTFFNHTETSQRSGLEFFGRYIERTRDRDLPVSREAREAQYEAVVEWGIPDHDALQRLRAIHRPVLVTGGDSDLVTPPHLSHVLTGMLPKAHVHIYPDSGHGFLFQHHKDFAAEVLEFLD</sequence>
<name>A0A918GRA3_STRGD</name>
<dbReference type="InterPro" id="IPR029058">
    <property type="entry name" value="AB_hydrolase_fold"/>
</dbReference>
<dbReference type="PANTHER" id="PTHR43798">
    <property type="entry name" value="MONOACYLGLYCEROL LIPASE"/>
    <property type="match status" value="1"/>
</dbReference>
<reference evidence="2" key="1">
    <citation type="journal article" date="2014" name="Int. J. Syst. Evol. Microbiol.">
        <title>Complete genome sequence of Corynebacterium casei LMG S-19264T (=DSM 44701T), isolated from a smear-ripened cheese.</title>
        <authorList>
            <consortium name="US DOE Joint Genome Institute (JGI-PGF)"/>
            <person name="Walter F."/>
            <person name="Albersmeier A."/>
            <person name="Kalinowski J."/>
            <person name="Ruckert C."/>
        </authorList>
    </citation>
    <scope>NUCLEOTIDE SEQUENCE</scope>
    <source>
        <strain evidence="2">JCM 4234</strain>
    </source>
</reference>
<keyword evidence="2" id="KW-0378">Hydrolase</keyword>
<evidence type="ECO:0000313" key="3">
    <source>
        <dbReference type="Proteomes" id="UP000653493"/>
    </source>
</evidence>
<dbReference type="AlphaFoldDB" id="A0A918GRA3"/>
<dbReference type="InterPro" id="IPR050266">
    <property type="entry name" value="AB_hydrolase_sf"/>
</dbReference>
<proteinExistence type="predicted"/>
<gene>
    <name evidence="2" type="ORF">GCM10010238_50970</name>
</gene>
<dbReference type="InterPro" id="IPR000073">
    <property type="entry name" value="AB_hydrolase_1"/>
</dbReference>
<accession>A0A918GRA3</accession>
<dbReference type="GO" id="GO:0016020">
    <property type="term" value="C:membrane"/>
    <property type="evidence" value="ECO:0007669"/>
    <property type="project" value="TreeGrafter"/>
</dbReference>
<feature type="domain" description="AB hydrolase-1" evidence="1">
    <location>
        <begin position="29"/>
        <end position="264"/>
    </location>
</feature>
<organism evidence="2 3">
    <name type="scientific">Streptomyces griseoviridis</name>
    <dbReference type="NCBI Taxonomy" id="45398"/>
    <lineage>
        <taxon>Bacteria</taxon>
        <taxon>Bacillati</taxon>
        <taxon>Actinomycetota</taxon>
        <taxon>Actinomycetes</taxon>
        <taxon>Kitasatosporales</taxon>
        <taxon>Streptomycetaceae</taxon>
        <taxon>Streptomyces</taxon>
    </lineage>
</organism>